<dbReference type="EMBL" id="CP051140">
    <property type="protein sequence ID" value="QIW97671.1"/>
    <property type="molecule type" value="Genomic_DNA"/>
</dbReference>
<protein>
    <recommendedName>
        <fullName evidence="8">BZIP domain-containing protein</fullName>
    </recommendedName>
</protein>
<organism evidence="9 10">
    <name type="scientific">Peltaster fructicola</name>
    <dbReference type="NCBI Taxonomy" id="286661"/>
    <lineage>
        <taxon>Eukaryota</taxon>
        <taxon>Fungi</taxon>
        <taxon>Dikarya</taxon>
        <taxon>Ascomycota</taxon>
        <taxon>Pezizomycotina</taxon>
        <taxon>Dothideomycetes</taxon>
        <taxon>Dothideomycetes incertae sedis</taxon>
        <taxon>Peltaster</taxon>
    </lineage>
</organism>
<feature type="coiled-coil region" evidence="6">
    <location>
        <begin position="116"/>
        <end position="143"/>
    </location>
</feature>
<name>A0A6H0XSD0_9PEZI</name>
<keyword evidence="4" id="KW-0804">Transcription</keyword>
<evidence type="ECO:0000256" key="3">
    <source>
        <dbReference type="ARBA" id="ARBA00023125"/>
    </source>
</evidence>
<dbReference type="GO" id="GO:0005634">
    <property type="term" value="C:nucleus"/>
    <property type="evidence" value="ECO:0007669"/>
    <property type="project" value="UniProtKB-SubCell"/>
</dbReference>
<keyword evidence="5" id="KW-0539">Nucleus</keyword>
<feature type="compositionally biased region" description="Low complexity" evidence="7">
    <location>
        <begin position="68"/>
        <end position="79"/>
    </location>
</feature>
<dbReference type="PANTHER" id="PTHR13044:SF14">
    <property type="entry name" value="CRYPTOCEPHAL, ISOFORM A"/>
    <property type="match status" value="1"/>
</dbReference>
<feature type="region of interest" description="Disordered" evidence="7">
    <location>
        <begin position="44"/>
        <end position="115"/>
    </location>
</feature>
<dbReference type="InterPro" id="IPR046347">
    <property type="entry name" value="bZIP_sf"/>
</dbReference>
<keyword evidence="3" id="KW-0238">DNA-binding</keyword>
<keyword evidence="6" id="KW-0175">Coiled coil</keyword>
<evidence type="ECO:0000256" key="4">
    <source>
        <dbReference type="ARBA" id="ARBA00023163"/>
    </source>
</evidence>
<dbReference type="PROSITE" id="PS00036">
    <property type="entry name" value="BZIP_BASIC"/>
    <property type="match status" value="1"/>
</dbReference>
<dbReference type="Pfam" id="PF07716">
    <property type="entry name" value="bZIP_2"/>
    <property type="match status" value="1"/>
</dbReference>
<evidence type="ECO:0000259" key="8">
    <source>
        <dbReference type="PROSITE" id="PS50217"/>
    </source>
</evidence>
<dbReference type="Proteomes" id="UP000503462">
    <property type="component" value="Chromosome 2"/>
</dbReference>
<keyword evidence="10" id="KW-1185">Reference proteome</keyword>
<feature type="domain" description="BZIP" evidence="8">
    <location>
        <begin position="91"/>
        <end position="154"/>
    </location>
</feature>
<dbReference type="InterPro" id="IPR004827">
    <property type="entry name" value="bZIP"/>
</dbReference>
<evidence type="ECO:0000256" key="1">
    <source>
        <dbReference type="ARBA" id="ARBA00004123"/>
    </source>
</evidence>
<dbReference type="AlphaFoldDB" id="A0A6H0XSD0"/>
<dbReference type="PANTHER" id="PTHR13044">
    <property type="entry name" value="ACTIVATING TRANSCRIPTION FACTOR ATF 4/5"/>
    <property type="match status" value="1"/>
</dbReference>
<dbReference type="OrthoDB" id="2257100at2759"/>
<evidence type="ECO:0000313" key="9">
    <source>
        <dbReference type="EMBL" id="QIW97671.1"/>
    </source>
</evidence>
<dbReference type="PROSITE" id="PS50217">
    <property type="entry name" value="BZIP"/>
    <property type="match status" value="1"/>
</dbReference>
<accession>A0A6H0XSD0</accession>
<dbReference type="Gene3D" id="1.20.5.170">
    <property type="match status" value="1"/>
</dbReference>
<dbReference type="GO" id="GO:0001228">
    <property type="term" value="F:DNA-binding transcription activator activity, RNA polymerase II-specific"/>
    <property type="evidence" value="ECO:0007669"/>
    <property type="project" value="TreeGrafter"/>
</dbReference>
<dbReference type="SUPFAM" id="SSF57959">
    <property type="entry name" value="Leucine zipper domain"/>
    <property type="match status" value="1"/>
</dbReference>
<proteinExistence type="predicted"/>
<evidence type="ECO:0000256" key="6">
    <source>
        <dbReference type="SAM" id="Coils"/>
    </source>
</evidence>
<dbReference type="CDD" id="cd14686">
    <property type="entry name" value="bZIP"/>
    <property type="match status" value="1"/>
</dbReference>
<evidence type="ECO:0000256" key="5">
    <source>
        <dbReference type="ARBA" id="ARBA00023242"/>
    </source>
</evidence>
<dbReference type="GO" id="GO:0000977">
    <property type="term" value="F:RNA polymerase II transcription regulatory region sequence-specific DNA binding"/>
    <property type="evidence" value="ECO:0007669"/>
    <property type="project" value="TreeGrafter"/>
</dbReference>
<reference evidence="9 10" key="1">
    <citation type="journal article" date="2016" name="Sci. Rep.">
        <title>Peltaster fructicola genome reveals evolution from an invasive phytopathogen to an ectophytic parasite.</title>
        <authorList>
            <person name="Xu C."/>
            <person name="Chen H."/>
            <person name="Gleason M.L."/>
            <person name="Xu J.R."/>
            <person name="Liu H."/>
            <person name="Zhang R."/>
            <person name="Sun G."/>
        </authorList>
    </citation>
    <scope>NUCLEOTIDE SEQUENCE [LARGE SCALE GENOMIC DNA]</scope>
    <source>
        <strain evidence="9 10">LNHT1506</strain>
    </source>
</reference>
<evidence type="ECO:0000256" key="2">
    <source>
        <dbReference type="ARBA" id="ARBA00023015"/>
    </source>
</evidence>
<gene>
    <name evidence="9" type="ORF">AMS68_003189</name>
</gene>
<dbReference type="SMART" id="SM00338">
    <property type="entry name" value="BRLZ"/>
    <property type="match status" value="1"/>
</dbReference>
<comment type="subcellular location">
    <subcellularLocation>
        <location evidence="1">Nucleus</location>
    </subcellularLocation>
</comment>
<keyword evidence="2" id="KW-0805">Transcription regulation</keyword>
<evidence type="ECO:0000256" key="7">
    <source>
        <dbReference type="SAM" id="MobiDB-lite"/>
    </source>
</evidence>
<evidence type="ECO:0000313" key="10">
    <source>
        <dbReference type="Proteomes" id="UP000503462"/>
    </source>
</evidence>
<feature type="compositionally biased region" description="Polar residues" evidence="7">
    <location>
        <begin position="44"/>
        <end position="53"/>
    </location>
</feature>
<sequence length="158" mass="17158">MGAPLGDLSIWGDGANTAVAQDIGNIQLTAVEIDELASIFDSAQASSANTSPSLAAYPSDDTPPPLHASVSQIVSSAVSPETSSTPPQPLDPERKRKRDRNTEAARRYRKRRVDETDELREALAAMTKERDALRLQLVKAETERDLFKKLASESKSKP</sequence>